<proteinExistence type="inferred from homology"/>
<feature type="domain" description="Peptidase S8/S53" evidence="10">
    <location>
        <begin position="187"/>
        <end position="615"/>
    </location>
</feature>
<keyword evidence="5 7" id="KW-0720">Serine protease</keyword>
<feature type="chain" id="PRO_5017673950" description="Subtilisin-like protein" evidence="9">
    <location>
        <begin position="23"/>
        <end position="968"/>
    </location>
</feature>
<dbReference type="PROSITE" id="PS00137">
    <property type="entry name" value="SUBTILASE_HIS"/>
    <property type="match status" value="1"/>
</dbReference>
<dbReference type="PROSITE" id="PS00138">
    <property type="entry name" value="SUBTILASE_SER"/>
    <property type="match status" value="1"/>
</dbReference>
<evidence type="ECO:0000256" key="4">
    <source>
        <dbReference type="ARBA" id="ARBA00022801"/>
    </source>
</evidence>
<dbReference type="PROSITE" id="PS00136">
    <property type="entry name" value="SUBTILASE_ASP"/>
    <property type="match status" value="1"/>
</dbReference>
<reference evidence="12 13" key="1">
    <citation type="journal article" date="2018" name="IMA Fungus">
        <title>IMA Genome-F 9: Draft genome sequence of Annulohypoxylon stygium, Aspergillus mulundensis, Berkeleyomyces basicola (syn. Thielaviopsis basicola), Ceratocystis smalleyi, two Cercospora beticola strains, Coleophoma cylindrospora, Fusarium fracticaudum, Phialophora cf. hyalina, and Morchella septimelata.</title>
        <authorList>
            <person name="Wingfield B.D."/>
            <person name="Bills G.F."/>
            <person name="Dong Y."/>
            <person name="Huang W."/>
            <person name="Nel W.J."/>
            <person name="Swalarsk-Parry B.S."/>
            <person name="Vaghefi N."/>
            <person name="Wilken P.M."/>
            <person name="An Z."/>
            <person name="de Beer Z.W."/>
            <person name="De Vos L."/>
            <person name="Chen L."/>
            <person name="Duong T.A."/>
            <person name="Gao Y."/>
            <person name="Hammerbacher A."/>
            <person name="Kikkert J.R."/>
            <person name="Li Y."/>
            <person name="Li H."/>
            <person name="Li K."/>
            <person name="Li Q."/>
            <person name="Liu X."/>
            <person name="Ma X."/>
            <person name="Naidoo K."/>
            <person name="Pethybridge S.J."/>
            <person name="Sun J."/>
            <person name="Steenkamp E.T."/>
            <person name="van der Nest M.A."/>
            <person name="van Wyk S."/>
            <person name="Wingfield M.J."/>
            <person name="Xiong C."/>
            <person name="Yue Q."/>
            <person name="Zhang X."/>
        </authorList>
    </citation>
    <scope>NUCLEOTIDE SEQUENCE [LARGE SCALE GENOMIC DNA]</scope>
    <source>
        <strain evidence="12 13">BP6252</strain>
    </source>
</reference>
<evidence type="ECO:0000256" key="2">
    <source>
        <dbReference type="ARBA" id="ARBA00022670"/>
    </source>
</evidence>
<dbReference type="PANTHER" id="PTHR43806:SF66">
    <property type="entry name" value="SERIN ENDOPEPTIDASE"/>
    <property type="match status" value="1"/>
</dbReference>
<feature type="signal peptide" evidence="9">
    <location>
        <begin position="1"/>
        <end position="22"/>
    </location>
</feature>
<dbReference type="InterPro" id="IPR022398">
    <property type="entry name" value="Peptidase_S8_His-AS"/>
</dbReference>
<evidence type="ECO:0000256" key="5">
    <source>
        <dbReference type="ARBA" id="ARBA00022825"/>
    </source>
</evidence>
<gene>
    <name evidence="12" type="ORF">BP6252_13745</name>
</gene>
<dbReference type="Pfam" id="PF00082">
    <property type="entry name" value="Peptidase_S8"/>
    <property type="match status" value="1"/>
</dbReference>
<dbReference type="GO" id="GO:0006508">
    <property type="term" value="P:proteolysis"/>
    <property type="evidence" value="ECO:0007669"/>
    <property type="project" value="UniProtKB-KW"/>
</dbReference>
<evidence type="ECO:0000256" key="6">
    <source>
        <dbReference type="PIRSR" id="PIRSR615500-1"/>
    </source>
</evidence>
<dbReference type="Gene3D" id="3.40.50.200">
    <property type="entry name" value="Peptidase S8/S53 domain"/>
    <property type="match status" value="2"/>
</dbReference>
<dbReference type="InterPro" id="IPR000209">
    <property type="entry name" value="Peptidase_S8/S53_dom"/>
</dbReference>
<dbReference type="PANTHER" id="PTHR43806">
    <property type="entry name" value="PEPTIDASE S8"/>
    <property type="match status" value="1"/>
</dbReference>
<keyword evidence="3 9" id="KW-0732">Signal</keyword>
<feature type="active site" description="Charge relay system" evidence="6 7">
    <location>
        <position position="196"/>
    </location>
</feature>
<accession>A0A3D8Q6L4</accession>
<evidence type="ECO:0000259" key="10">
    <source>
        <dbReference type="Pfam" id="PF00082"/>
    </source>
</evidence>
<evidence type="ECO:0000256" key="3">
    <source>
        <dbReference type="ARBA" id="ARBA00022729"/>
    </source>
</evidence>
<evidence type="ECO:0000313" key="13">
    <source>
        <dbReference type="Proteomes" id="UP000256645"/>
    </source>
</evidence>
<name>A0A3D8Q6L4_9HELO</name>
<feature type="domain" description="C5a peptidase/Subtilisin-like protease SBT2-like Fn3-like" evidence="11">
    <location>
        <begin position="663"/>
        <end position="761"/>
    </location>
</feature>
<dbReference type="InterPro" id="IPR023827">
    <property type="entry name" value="Peptidase_S8_Asp-AS"/>
</dbReference>
<evidence type="ECO:0000256" key="1">
    <source>
        <dbReference type="ARBA" id="ARBA00011073"/>
    </source>
</evidence>
<dbReference type="PROSITE" id="PS51892">
    <property type="entry name" value="SUBTILASE"/>
    <property type="match status" value="1"/>
</dbReference>
<dbReference type="InterPro" id="IPR010435">
    <property type="entry name" value="C5a/SBT2-like_Fn3"/>
</dbReference>
<evidence type="ECO:0008006" key="14">
    <source>
        <dbReference type="Google" id="ProtNLM"/>
    </source>
</evidence>
<evidence type="ECO:0000256" key="8">
    <source>
        <dbReference type="RuleBase" id="RU003355"/>
    </source>
</evidence>
<evidence type="ECO:0000259" key="11">
    <source>
        <dbReference type="Pfam" id="PF06280"/>
    </source>
</evidence>
<dbReference type="GO" id="GO:0016020">
    <property type="term" value="C:membrane"/>
    <property type="evidence" value="ECO:0007669"/>
    <property type="project" value="InterPro"/>
</dbReference>
<evidence type="ECO:0000256" key="7">
    <source>
        <dbReference type="PROSITE-ProRule" id="PRU01240"/>
    </source>
</evidence>
<dbReference type="AlphaFoldDB" id="A0A3D8Q6L4"/>
<comment type="caution">
    <text evidence="12">The sequence shown here is derived from an EMBL/GenBank/DDBJ whole genome shotgun (WGS) entry which is preliminary data.</text>
</comment>
<comment type="similarity">
    <text evidence="1 7 8">Belongs to the peptidase S8 family.</text>
</comment>
<keyword evidence="13" id="KW-1185">Reference proteome</keyword>
<evidence type="ECO:0000313" key="12">
    <source>
        <dbReference type="EMBL" id="RDW57485.1"/>
    </source>
</evidence>
<dbReference type="EMBL" id="PDLM01000020">
    <property type="protein sequence ID" value="RDW57485.1"/>
    <property type="molecule type" value="Genomic_DNA"/>
</dbReference>
<dbReference type="OrthoDB" id="10256524at2759"/>
<dbReference type="SUPFAM" id="SSF52743">
    <property type="entry name" value="Subtilisin-like"/>
    <property type="match status" value="1"/>
</dbReference>
<dbReference type="InterPro" id="IPR036852">
    <property type="entry name" value="Peptidase_S8/S53_dom_sf"/>
</dbReference>
<feature type="active site" description="Charge relay system" evidence="6 7">
    <location>
        <position position="582"/>
    </location>
</feature>
<dbReference type="InterPro" id="IPR015500">
    <property type="entry name" value="Peptidase_S8_subtilisin-rel"/>
</dbReference>
<feature type="active site" description="Charge relay system" evidence="6 7">
    <location>
        <position position="246"/>
    </location>
</feature>
<dbReference type="InterPro" id="IPR034187">
    <property type="entry name" value="Peptidases_S8_5"/>
</dbReference>
<keyword evidence="4 7" id="KW-0378">Hydrolase</keyword>
<sequence length="968" mass="103487">MIVLRAASIATTVFVWIASVSAGQSIPRESTSSLSLVPLTAPVATNATTISNTYIVQLQPSTQGILNPSKRDLGPHEEFHKRAAGLSYTTRRTYDNQSLFVGLSLTLDNDDDLQTLKQIPTVLGTWPVTQIPRPLAAVRAPEARGLWKRDLYPGTNITEPHITGDTDVNSPHKMAGVDKVQASGIKGKGMRIAIIDTGVDYRHPSLGGCFGPNCKISFGYDFVGDDYPTTTVEGPDPLATCLGGGHGTHVAGIIGMDDGPHVGFGVIGVAPQATIGMYRVFGCSGSADSDIIISALLQAAADGADLVSMSLGSIAKTEANDPFEAITTALVEQGVAVFAATGNDGSSGQGNPSAPGSGPDVFAVGSIENTKFPVTYQFTDSNKKDLRYSAVLPLDGPQDGLTVQVMNYGANDATLYGGVVSYYAEAAANATAMGLNVSEVILAVKYGEYASYSIGDVAGTYGYQYVLMYTTPDLPPGAQGYEDVDPEVDYGIYPIQLDVKDSTALLEAYGKQPYVYKVYLDGSKYFAKSEATITGGTMSNFSSFGPMLDLTIKPQLSGPGGQILSTWPLELFGGYAVISGTSMSTPFMAACYALLKSQNPDLTVNETYALLQNSGTQMPWYFDESMLSTTIHQGAGAVNIHNAITWESLVTPPQLNLGTSGFTVTANFTIKNRSNKPKTYTFSHKPAAAMQASFDTATNTQQYPYYASATFGSESVLIQGGESAVVNAYITPPSDIEIYYNPVYTGYIVVSNDDETYSLPYAGRVASRDTGLISTTAPIPIYQCNDCMVRAITPSVHGFARYYGVMYWESPPDKTNQTFSMGAYGYPGVLWATTGMVDYVRFDLVPANTSFVPDLYGFDPNVTSIPTEDLVYPPANTTFSTIVGLEDVVAVLEEYPAGDYSNGSYGFWYQNPTNQPPNADYRVVMRALTPGGDYNDTSAWQSWMSAIVSINTNAEFVALYPGDMPGDN</sequence>
<dbReference type="Proteomes" id="UP000256645">
    <property type="component" value="Unassembled WGS sequence"/>
</dbReference>
<dbReference type="GO" id="GO:0004252">
    <property type="term" value="F:serine-type endopeptidase activity"/>
    <property type="evidence" value="ECO:0007669"/>
    <property type="project" value="UniProtKB-UniRule"/>
</dbReference>
<dbReference type="PRINTS" id="PR00723">
    <property type="entry name" value="SUBTILISIN"/>
</dbReference>
<dbReference type="CDD" id="cd07489">
    <property type="entry name" value="Peptidases_S8_5"/>
    <property type="match status" value="1"/>
</dbReference>
<dbReference type="STRING" id="1849047.A0A3D8Q6L4"/>
<dbReference type="InterPro" id="IPR050131">
    <property type="entry name" value="Peptidase_S8_subtilisin-like"/>
</dbReference>
<evidence type="ECO:0000256" key="9">
    <source>
        <dbReference type="SAM" id="SignalP"/>
    </source>
</evidence>
<protein>
    <recommendedName>
        <fullName evidence="14">Subtilisin-like protein</fullName>
    </recommendedName>
</protein>
<dbReference type="Pfam" id="PF06280">
    <property type="entry name" value="fn3_5"/>
    <property type="match status" value="1"/>
</dbReference>
<organism evidence="12 13">
    <name type="scientific">Coleophoma cylindrospora</name>
    <dbReference type="NCBI Taxonomy" id="1849047"/>
    <lineage>
        <taxon>Eukaryota</taxon>
        <taxon>Fungi</taxon>
        <taxon>Dikarya</taxon>
        <taxon>Ascomycota</taxon>
        <taxon>Pezizomycotina</taxon>
        <taxon>Leotiomycetes</taxon>
        <taxon>Helotiales</taxon>
        <taxon>Dermateaceae</taxon>
        <taxon>Coleophoma</taxon>
    </lineage>
</organism>
<keyword evidence="2 7" id="KW-0645">Protease</keyword>
<dbReference type="InterPro" id="IPR023828">
    <property type="entry name" value="Peptidase_S8_Ser-AS"/>
</dbReference>